<sequence>MKAADGRSGDLLRLGALEAQVMDVLWDHGPATVREVIEHLPSDPAYTTIATVLTNLDRKRLVTITRQNRSTRYGAKITRHEHAAGLMEQVLEASRDRAASILQFVDSMPENDLDLLRDYLERRDRGDMP</sequence>
<evidence type="ECO:0000256" key="1">
    <source>
        <dbReference type="ARBA" id="ARBA00011046"/>
    </source>
</evidence>
<gene>
    <name evidence="5" type="ORF">BKA15_000282</name>
</gene>
<proteinExistence type="inferred from homology"/>
<comment type="similarity">
    <text evidence="1">Belongs to the BlaI transcriptional regulatory family.</text>
</comment>
<dbReference type="GO" id="GO:0003677">
    <property type="term" value="F:DNA binding"/>
    <property type="evidence" value="ECO:0007669"/>
    <property type="project" value="UniProtKB-KW"/>
</dbReference>
<evidence type="ECO:0000256" key="2">
    <source>
        <dbReference type="ARBA" id="ARBA00023015"/>
    </source>
</evidence>
<reference evidence="5 6" key="1">
    <citation type="submission" date="2020-07" db="EMBL/GenBank/DDBJ databases">
        <title>Sequencing the genomes of 1000 actinobacteria strains.</title>
        <authorList>
            <person name="Klenk H.-P."/>
        </authorList>
    </citation>
    <scope>NUCLEOTIDE SEQUENCE [LARGE SCALE GENOMIC DNA]</scope>
    <source>
        <strain evidence="5 6">DSM 22083</strain>
    </source>
</reference>
<dbReference type="Gene3D" id="6.10.140.850">
    <property type="match status" value="1"/>
</dbReference>
<keyword evidence="3" id="KW-0238">DNA-binding</keyword>
<dbReference type="Proteomes" id="UP000569914">
    <property type="component" value="Unassembled WGS sequence"/>
</dbReference>
<evidence type="ECO:0000256" key="3">
    <source>
        <dbReference type="ARBA" id="ARBA00023125"/>
    </source>
</evidence>
<evidence type="ECO:0000256" key="4">
    <source>
        <dbReference type="ARBA" id="ARBA00023163"/>
    </source>
</evidence>
<dbReference type="InterPro" id="IPR005650">
    <property type="entry name" value="BlaI_family"/>
</dbReference>
<dbReference type="Gene3D" id="1.10.10.10">
    <property type="entry name" value="Winged helix-like DNA-binding domain superfamily/Winged helix DNA-binding domain"/>
    <property type="match status" value="1"/>
</dbReference>
<dbReference type="Pfam" id="PF03965">
    <property type="entry name" value="Penicillinase_R"/>
    <property type="match status" value="1"/>
</dbReference>
<keyword evidence="6" id="KW-1185">Reference proteome</keyword>
<organism evidence="5 6">
    <name type="scientific">Microlunatus parietis</name>
    <dbReference type="NCBI Taxonomy" id="682979"/>
    <lineage>
        <taxon>Bacteria</taxon>
        <taxon>Bacillati</taxon>
        <taxon>Actinomycetota</taxon>
        <taxon>Actinomycetes</taxon>
        <taxon>Propionibacteriales</taxon>
        <taxon>Propionibacteriaceae</taxon>
        <taxon>Microlunatus</taxon>
    </lineage>
</organism>
<dbReference type="RefSeq" id="WP_036542093.1">
    <property type="nucleotide sequence ID" value="NZ_JACCBU010000001.1"/>
</dbReference>
<accession>A0A7Y9L9M5</accession>
<dbReference type="EMBL" id="JACCBU010000001">
    <property type="protein sequence ID" value="NYE68953.1"/>
    <property type="molecule type" value="Genomic_DNA"/>
</dbReference>
<dbReference type="GO" id="GO:0045892">
    <property type="term" value="P:negative regulation of DNA-templated transcription"/>
    <property type="evidence" value="ECO:0007669"/>
    <property type="project" value="InterPro"/>
</dbReference>
<dbReference type="SUPFAM" id="SSF46785">
    <property type="entry name" value="Winged helix' DNA-binding domain"/>
    <property type="match status" value="1"/>
</dbReference>
<dbReference type="InterPro" id="IPR036388">
    <property type="entry name" value="WH-like_DNA-bd_sf"/>
</dbReference>
<protein>
    <submittedName>
        <fullName evidence="5">Putative transcriptional regulator</fullName>
    </submittedName>
</protein>
<keyword evidence="2" id="KW-0805">Transcription regulation</keyword>
<keyword evidence="4" id="KW-0804">Transcription</keyword>
<comment type="caution">
    <text evidence="5">The sequence shown here is derived from an EMBL/GenBank/DDBJ whole genome shotgun (WGS) entry which is preliminary data.</text>
</comment>
<evidence type="ECO:0000313" key="6">
    <source>
        <dbReference type="Proteomes" id="UP000569914"/>
    </source>
</evidence>
<dbReference type="PIRSF" id="PIRSF019455">
    <property type="entry name" value="CopR_AtkY"/>
    <property type="match status" value="1"/>
</dbReference>
<evidence type="ECO:0000313" key="5">
    <source>
        <dbReference type="EMBL" id="NYE68953.1"/>
    </source>
</evidence>
<name>A0A7Y9L9M5_9ACTN</name>
<dbReference type="InterPro" id="IPR036390">
    <property type="entry name" value="WH_DNA-bd_sf"/>
</dbReference>
<dbReference type="AlphaFoldDB" id="A0A7Y9L9M5"/>